<evidence type="ECO:0000256" key="4">
    <source>
        <dbReference type="ARBA" id="ARBA00022825"/>
    </source>
</evidence>
<keyword evidence="3 6" id="KW-0378">Hydrolase</keyword>
<dbReference type="KEGG" id="tnl:113503992"/>
<dbReference type="Gene3D" id="2.40.10.10">
    <property type="entry name" value="Trypsin-like serine proteases"/>
    <property type="match status" value="2"/>
</dbReference>
<feature type="domain" description="Peptidase S1" evidence="7">
    <location>
        <begin position="36"/>
        <end position="265"/>
    </location>
</feature>
<dbReference type="InterPro" id="IPR043504">
    <property type="entry name" value="Peptidase_S1_PA_chymotrypsin"/>
</dbReference>
<evidence type="ECO:0000256" key="6">
    <source>
        <dbReference type="RuleBase" id="RU363034"/>
    </source>
</evidence>
<keyword evidence="5" id="KW-1015">Disulfide bond</keyword>
<dbReference type="PROSITE" id="PS50240">
    <property type="entry name" value="TRYPSIN_DOM"/>
    <property type="match status" value="1"/>
</dbReference>
<gene>
    <name evidence="9" type="primary">LOC113503992</name>
</gene>
<sequence>MECSDYLRPRVMFDAIITVLVLNLCGTASASNHLRILGGRDVAEGEYPFVVILTTKIGIHQKYHRFCSASAISERWVLTAGHCVDLVRATDIFIWSFNFTTKPENSTSMIDVREIIRHPAYYHFRFSKFALYNDICLLHVAELTVARYGRLLAVDHLTMIGLPAKYVGGGLTAPNIRNRTGALQVGEAVISSCGEDVTVNIHVMCVTPKCSTRTQTAYRGDSGGPLMFEDHIIGVCSYGRKSRFVPTSVFAPVSPYIDWIYNVMQKYEENSTKV</sequence>
<dbReference type="Proteomes" id="UP000322000">
    <property type="component" value="Chromosome 20"/>
</dbReference>
<reference evidence="9" key="1">
    <citation type="submission" date="2025-08" db="UniProtKB">
        <authorList>
            <consortium name="RefSeq"/>
        </authorList>
    </citation>
    <scope>IDENTIFICATION</scope>
</reference>
<evidence type="ECO:0000313" key="9">
    <source>
        <dbReference type="RefSeq" id="XP_026741948.1"/>
    </source>
</evidence>
<dbReference type="PROSITE" id="PS00134">
    <property type="entry name" value="TRYPSIN_HIS"/>
    <property type="match status" value="1"/>
</dbReference>
<proteinExistence type="inferred from homology"/>
<keyword evidence="8" id="KW-1185">Reference proteome</keyword>
<keyword evidence="4 6" id="KW-0720">Serine protease</keyword>
<comment type="similarity">
    <text evidence="1">Belongs to the peptidase S1 family.</text>
</comment>
<dbReference type="GO" id="GO:0006508">
    <property type="term" value="P:proteolysis"/>
    <property type="evidence" value="ECO:0007669"/>
    <property type="project" value="UniProtKB-KW"/>
</dbReference>
<dbReference type="InParanoid" id="A0A7E5WMJ6"/>
<dbReference type="InterPro" id="IPR050430">
    <property type="entry name" value="Peptidase_S1"/>
</dbReference>
<dbReference type="SMART" id="SM00020">
    <property type="entry name" value="Tryp_SPc"/>
    <property type="match status" value="1"/>
</dbReference>
<protein>
    <submittedName>
        <fullName evidence="9">Chymase-like</fullName>
    </submittedName>
</protein>
<dbReference type="InterPro" id="IPR009003">
    <property type="entry name" value="Peptidase_S1_PA"/>
</dbReference>
<dbReference type="InterPro" id="IPR001254">
    <property type="entry name" value="Trypsin_dom"/>
</dbReference>
<evidence type="ECO:0000256" key="5">
    <source>
        <dbReference type="ARBA" id="ARBA00023157"/>
    </source>
</evidence>
<keyword evidence="2 6" id="KW-0645">Protease</keyword>
<evidence type="ECO:0000256" key="1">
    <source>
        <dbReference type="ARBA" id="ARBA00007664"/>
    </source>
</evidence>
<evidence type="ECO:0000259" key="7">
    <source>
        <dbReference type="PROSITE" id="PS50240"/>
    </source>
</evidence>
<dbReference type="Pfam" id="PF00089">
    <property type="entry name" value="Trypsin"/>
    <property type="match status" value="1"/>
</dbReference>
<dbReference type="InterPro" id="IPR033116">
    <property type="entry name" value="TRYPSIN_SER"/>
</dbReference>
<dbReference type="RefSeq" id="XP_026741948.1">
    <property type="nucleotide sequence ID" value="XM_026886147.1"/>
</dbReference>
<dbReference type="AlphaFoldDB" id="A0A7E5WMJ6"/>
<organism evidence="8 9">
    <name type="scientific">Trichoplusia ni</name>
    <name type="common">Cabbage looper</name>
    <dbReference type="NCBI Taxonomy" id="7111"/>
    <lineage>
        <taxon>Eukaryota</taxon>
        <taxon>Metazoa</taxon>
        <taxon>Ecdysozoa</taxon>
        <taxon>Arthropoda</taxon>
        <taxon>Hexapoda</taxon>
        <taxon>Insecta</taxon>
        <taxon>Pterygota</taxon>
        <taxon>Neoptera</taxon>
        <taxon>Endopterygota</taxon>
        <taxon>Lepidoptera</taxon>
        <taxon>Glossata</taxon>
        <taxon>Ditrysia</taxon>
        <taxon>Noctuoidea</taxon>
        <taxon>Noctuidae</taxon>
        <taxon>Plusiinae</taxon>
        <taxon>Trichoplusia</taxon>
    </lineage>
</organism>
<dbReference type="PANTHER" id="PTHR24276:SF98">
    <property type="entry name" value="FI18310P1-RELATED"/>
    <property type="match status" value="1"/>
</dbReference>
<evidence type="ECO:0000256" key="2">
    <source>
        <dbReference type="ARBA" id="ARBA00022670"/>
    </source>
</evidence>
<dbReference type="SUPFAM" id="SSF50494">
    <property type="entry name" value="Trypsin-like serine proteases"/>
    <property type="match status" value="1"/>
</dbReference>
<dbReference type="InterPro" id="IPR018114">
    <property type="entry name" value="TRYPSIN_HIS"/>
</dbReference>
<dbReference type="GO" id="GO:0004252">
    <property type="term" value="F:serine-type endopeptidase activity"/>
    <property type="evidence" value="ECO:0007669"/>
    <property type="project" value="InterPro"/>
</dbReference>
<dbReference type="InterPro" id="IPR001314">
    <property type="entry name" value="Peptidase_S1A"/>
</dbReference>
<dbReference type="OrthoDB" id="10061449at2759"/>
<dbReference type="PROSITE" id="PS00135">
    <property type="entry name" value="TRYPSIN_SER"/>
    <property type="match status" value="1"/>
</dbReference>
<dbReference type="GeneID" id="113503992"/>
<evidence type="ECO:0000256" key="3">
    <source>
        <dbReference type="ARBA" id="ARBA00022801"/>
    </source>
</evidence>
<dbReference type="PRINTS" id="PR00722">
    <property type="entry name" value="CHYMOTRYPSIN"/>
</dbReference>
<evidence type="ECO:0000313" key="8">
    <source>
        <dbReference type="Proteomes" id="UP000322000"/>
    </source>
</evidence>
<name>A0A7E5WMJ6_TRINI</name>
<accession>A0A7E5WMJ6</accession>
<dbReference type="PANTHER" id="PTHR24276">
    <property type="entry name" value="POLYSERASE-RELATED"/>
    <property type="match status" value="1"/>
</dbReference>